<dbReference type="AlphaFoldDB" id="A0A0A0JII3"/>
<dbReference type="EMBL" id="AVPL01000130">
    <property type="protein sequence ID" value="KGN35476.1"/>
    <property type="molecule type" value="Genomic_DNA"/>
</dbReference>
<feature type="transmembrane region" description="Helical" evidence="1">
    <location>
        <begin position="111"/>
        <end position="129"/>
    </location>
</feature>
<dbReference type="Pfam" id="PF09945">
    <property type="entry name" value="DUF2177"/>
    <property type="match status" value="1"/>
</dbReference>
<accession>A0A0A0JII3</accession>
<evidence type="ECO:0008006" key="4">
    <source>
        <dbReference type="Google" id="ProtNLM"/>
    </source>
</evidence>
<organism evidence="2 3">
    <name type="scientific">Knoellia aerolata DSM 18566</name>
    <dbReference type="NCBI Taxonomy" id="1385519"/>
    <lineage>
        <taxon>Bacteria</taxon>
        <taxon>Bacillati</taxon>
        <taxon>Actinomycetota</taxon>
        <taxon>Actinomycetes</taxon>
        <taxon>Micrococcales</taxon>
        <taxon>Intrasporangiaceae</taxon>
        <taxon>Knoellia</taxon>
    </lineage>
</organism>
<keyword evidence="1" id="KW-0472">Membrane</keyword>
<evidence type="ECO:0000313" key="2">
    <source>
        <dbReference type="EMBL" id="KGN35476.1"/>
    </source>
</evidence>
<feature type="transmembrane region" description="Helical" evidence="1">
    <location>
        <begin position="45"/>
        <end position="63"/>
    </location>
</feature>
<feature type="transmembrane region" description="Helical" evidence="1">
    <location>
        <begin position="75"/>
        <end position="91"/>
    </location>
</feature>
<protein>
    <recommendedName>
        <fullName evidence="4">DUF2177 domain-containing protein</fullName>
    </recommendedName>
</protein>
<dbReference type="eggNOG" id="COG4852">
    <property type="taxonomic scope" value="Bacteria"/>
</dbReference>
<gene>
    <name evidence="2" type="ORF">N801_02365</name>
</gene>
<dbReference type="Proteomes" id="UP000030013">
    <property type="component" value="Unassembled WGS sequence"/>
</dbReference>
<keyword evidence="3" id="KW-1185">Reference proteome</keyword>
<evidence type="ECO:0000313" key="3">
    <source>
        <dbReference type="Proteomes" id="UP000030013"/>
    </source>
</evidence>
<reference evidence="2 3" key="1">
    <citation type="submission" date="2013-08" db="EMBL/GenBank/DDBJ databases">
        <title>The genome sequence of Knoellia aerolata.</title>
        <authorList>
            <person name="Zhu W."/>
            <person name="Wang G."/>
        </authorList>
    </citation>
    <scope>NUCLEOTIDE SEQUENCE [LARGE SCALE GENOMIC DNA]</scope>
    <source>
        <strain evidence="2 3">DSM 18566</strain>
    </source>
</reference>
<name>A0A0A0JII3_9MICO</name>
<dbReference type="OrthoDB" id="166547at2"/>
<dbReference type="InterPro" id="IPR018687">
    <property type="entry name" value="DUF2177_membr"/>
</dbReference>
<evidence type="ECO:0000256" key="1">
    <source>
        <dbReference type="SAM" id="Phobius"/>
    </source>
</evidence>
<dbReference type="STRING" id="1385519.N801_02365"/>
<proteinExistence type="predicted"/>
<keyword evidence="1" id="KW-0812">Transmembrane</keyword>
<feature type="transmembrane region" description="Helical" evidence="1">
    <location>
        <begin position="7"/>
        <end position="25"/>
    </location>
</feature>
<dbReference type="RefSeq" id="WP_035940865.1">
    <property type="nucleotide sequence ID" value="NZ_AVPL01000130.1"/>
</dbReference>
<comment type="caution">
    <text evidence="2">The sequence shown here is derived from an EMBL/GenBank/DDBJ whole genome shotgun (WGS) entry which is preliminary data.</text>
</comment>
<sequence length="136" mass="14388">MRRELGRYAVAAAVFGVLDGLWLGIVARPLYDSQMGDLLAVEPNVAAAVAFYVIYVFGITWFATRPALAAESSRLALVSGGVLGFVAYATWDLTSLAVIEGFPASIVAVDIAWGTVATATAAFVTYAVCRRVPALR</sequence>
<keyword evidence="1" id="KW-1133">Transmembrane helix</keyword>